<protein>
    <recommendedName>
        <fullName evidence="3">Ig-like domain-containing protein</fullName>
    </recommendedName>
</protein>
<organism evidence="1 2">
    <name type="scientific">Paenibacillus yanchengensis</name>
    <dbReference type="NCBI Taxonomy" id="2035833"/>
    <lineage>
        <taxon>Bacteria</taxon>
        <taxon>Bacillati</taxon>
        <taxon>Bacillota</taxon>
        <taxon>Bacilli</taxon>
        <taxon>Bacillales</taxon>
        <taxon>Paenibacillaceae</taxon>
        <taxon>Paenibacillus</taxon>
    </lineage>
</organism>
<reference evidence="2" key="1">
    <citation type="journal article" date="2019" name="Int. J. Syst. Evol. Microbiol.">
        <title>The Global Catalogue of Microorganisms (GCM) 10K type strain sequencing project: providing services to taxonomists for standard genome sequencing and annotation.</title>
        <authorList>
            <consortium name="The Broad Institute Genomics Platform"/>
            <consortium name="The Broad Institute Genome Sequencing Center for Infectious Disease"/>
            <person name="Wu L."/>
            <person name="Ma J."/>
        </authorList>
    </citation>
    <scope>NUCLEOTIDE SEQUENCE [LARGE SCALE GENOMIC DNA]</scope>
    <source>
        <strain evidence="2">GH52</strain>
    </source>
</reference>
<comment type="caution">
    <text evidence="1">The sequence shown here is derived from an EMBL/GenBank/DDBJ whole genome shotgun (WGS) entry which is preliminary data.</text>
</comment>
<gene>
    <name evidence="1" type="ORF">ACFSJH_03980</name>
</gene>
<keyword evidence="2" id="KW-1185">Reference proteome</keyword>
<dbReference type="RefSeq" id="WP_377769926.1">
    <property type="nucleotide sequence ID" value="NZ_JBHUHO010000010.1"/>
</dbReference>
<evidence type="ECO:0008006" key="3">
    <source>
        <dbReference type="Google" id="ProtNLM"/>
    </source>
</evidence>
<proteinExistence type="predicted"/>
<sequence length="101" mass="11426">MSSIYQLEATFSPADGRRGERASLKVQFNDVADNFEVDKAVVRITDFGIYDVMRRQEDGTYLWSYPIPYEAPLQTYSVEVYAIDKEGNKGPAETITYVISG</sequence>
<accession>A0ABW4YH40</accession>
<dbReference type="Proteomes" id="UP001597362">
    <property type="component" value="Unassembled WGS sequence"/>
</dbReference>
<dbReference type="EMBL" id="JBHUHO010000010">
    <property type="protein sequence ID" value="MFD2114900.1"/>
    <property type="molecule type" value="Genomic_DNA"/>
</dbReference>
<evidence type="ECO:0000313" key="2">
    <source>
        <dbReference type="Proteomes" id="UP001597362"/>
    </source>
</evidence>
<evidence type="ECO:0000313" key="1">
    <source>
        <dbReference type="EMBL" id="MFD2114900.1"/>
    </source>
</evidence>
<name>A0ABW4YH40_9BACL</name>